<keyword evidence="2" id="KW-1185">Reference proteome</keyword>
<proteinExistence type="predicted"/>
<comment type="caution">
    <text evidence="1">The sequence shown here is derived from an EMBL/GenBank/DDBJ whole genome shotgun (WGS) entry which is preliminary data.</text>
</comment>
<evidence type="ECO:0000313" key="2">
    <source>
        <dbReference type="Proteomes" id="UP001458880"/>
    </source>
</evidence>
<protein>
    <submittedName>
        <fullName evidence="1">Uncharacterized protein</fullName>
    </submittedName>
</protein>
<reference evidence="1 2" key="1">
    <citation type="journal article" date="2024" name="BMC Genomics">
        <title>De novo assembly and annotation of Popillia japonica's genome with initial clues to its potential as an invasive pest.</title>
        <authorList>
            <person name="Cucini C."/>
            <person name="Boschi S."/>
            <person name="Funari R."/>
            <person name="Cardaioli E."/>
            <person name="Iannotti N."/>
            <person name="Marturano G."/>
            <person name="Paoli F."/>
            <person name="Bruttini M."/>
            <person name="Carapelli A."/>
            <person name="Frati F."/>
            <person name="Nardi F."/>
        </authorList>
    </citation>
    <scope>NUCLEOTIDE SEQUENCE [LARGE SCALE GENOMIC DNA]</scope>
    <source>
        <strain evidence="1">DMR45628</strain>
    </source>
</reference>
<dbReference type="EMBL" id="JASPKY010000461">
    <property type="protein sequence ID" value="KAK9696147.1"/>
    <property type="molecule type" value="Genomic_DNA"/>
</dbReference>
<dbReference type="AlphaFoldDB" id="A0AAW1IZV2"/>
<gene>
    <name evidence="1" type="ORF">QE152_g32115</name>
</gene>
<evidence type="ECO:0000313" key="1">
    <source>
        <dbReference type="EMBL" id="KAK9696147.1"/>
    </source>
</evidence>
<dbReference type="Proteomes" id="UP001458880">
    <property type="component" value="Unassembled WGS sequence"/>
</dbReference>
<organism evidence="1 2">
    <name type="scientific">Popillia japonica</name>
    <name type="common">Japanese beetle</name>
    <dbReference type="NCBI Taxonomy" id="7064"/>
    <lineage>
        <taxon>Eukaryota</taxon>
        <taxon>Metazoa</taxon>
        <taxon>Ecdysozoa</taxon>
        <taxon>Arthropoda</taxon>
        <taxon>Hexapoda</taxon>
        <taxon>Insecta</taxon>
        <taxon>Pterygota</taxon>
        <taxon>Neoptera</taxon>
        <taxon>Endopterygota</taxon>
        <taxon>Coleoptera</taxon>
        <taxon>Polyphaga</taxon>
        <taxon>Scarabaeiformia</taxon>
        <taxon>Scarabaeidae</taxon>
        <taxon>Rutelinae</taxon>
        <taxon>Popillia</taxon>
    </lineage>
</organism>
<sequence length="85" mass="9906">MKSFQDTISTSNQDDSNARRDYNTYIRFQHLSKTILTLEETTTPTSILDFIKMIRLKFTKGIGQPQPEYQNSSCDEICIKRNLLL</sequence>
<name>A0AAW1IZV2_POPJA</name>
<accession>A0AAW1IZV2</accession>